<dbReference type="HOGENOM" id="CLU_377665_0_0_1"/>
<dbReference type="Pfam" id="PF00264">
    <property type="entry name" value="Tyrosinase"/>
    <property type="match status" value="1"/>
</dbReference>
<gene>
    <name evidence="12" type="ORF">H072_5644</name>
</gene>
<dbReference type="InterPro" id="IPR004886">
    <property type="entry name" value="Glucanosyltransferase"/>
</dbReference>
<evidence type="ECO:0000256" key="6">
    <source>
        <dbReference type="ARBA" id="ARBA00023136"/>
    </source>
</evidence>
<evidence type="ECO:0000256" key="3">
    <source>
        <dbReference type="ARBA" id="ARBA00022622"/>
    </source>
</evidence>
<dbReference type="OrthoDB" id="421038at2759"/>
<dbReference type="GO" id="GO:0016491">
    <property type="term" value="F:oxidoreductase activity"/>
    <property type="evidence" value="ECO:0007669"/>
    <property type="project" value="InterPro"/>
</dbReference>
<evidence type="ECO:0000313" key="12">
    <source>
        <dbReference type="EMBL" id="EPS40514.1"/>
    </source>
</evidence>
<evidence type="ECO:0000256" key="4">
    <source>
        <dbReference type="ARBA" id="ARBA00022679"/>
    </source>
</evidence>
<feature type="region of interest" description="Disordered" evidence="10">
    <location>
        <begin position="316"/>
        <end position="344"/>
    </location>
</feature>
<dbReference type="AlphaFoldDB" id="S8AC60"/>
<dbReference type="EMBL" id="AQGS01000340">
    <property type="protein sequence ID" value="EPS40514.1"/>
    <property type="molecule type" value="Genomic_DNA"/>
</dbReference>
<evidence type="ECO:0000313" key="13">
    <source>
        <dbReference type="Proteomes" id="UP000015100"/>
    </source>
</evidence>
<keyword evidence="3 9" id="KW-0336">GPI-anchor</keyword>
<keyword evidence="7" id="KW-0325">Glycoprotein</keyword>
<keyword evidence="5 9" id="KW-0732">Signal</keyword>
<keyword evidence="6 9" id="KW-0472">Membrane</keyword>
<comment type="caution">
    <text evidence="12">The sequence shown here is derived from an EMBL/GenBank/DDBJ whole genome shotgun (WGS) entry which is preliminary data.</text>
</comment>
<dbReference type="Gene3D" id="3.20.20.80">
    <property type="entry name" value="Glycosidases"/>
    <property type="match status" value="1"/>
</dbReference>
<dbReference type="GO" id="GO:0071970">
    <property type="term" value="P:fungal-type cell wall (1-&gt;3)-beta-D-glucan biosynthetic process"/>
    <property type="evidence" value="ECO:0007669"/>
    <property type="project" value="TreeGrafter"/>
</dbReference>
<evidence type="ECO:0000256" key="1">
    <source>
        <dbReference type="ARBA" id="ARBA00004609"/>
    </source>
</evidence>
<keyword evidence="13" id="KW-1185">Reference proteome</keyword>
<dbReference type="eggNOG" id="ENOG502QRZZ">
    <property type="taxonomic scope" value="Eukaryota"/>
</dbReference>
<keyword evidence="8 9" id="KW-0449">Lipoprotein</keyword>
<feature type="region of interest" description="Disordered" evidence="10">
    <location>
        <begin position="376"/>
        <end position="408"/>
    </location>
</feature>
<sequence length="734" mass="80745">MRFSTLVGLASVVASTTALTPITIKGNAFFSGSDRFYIRGVDYQPGGASNPKDPLADTSICGRDIPALKELGVNAVRVYIADSAANHDACMKMLEDAGIYLILDVTTPTHSITRTNPGVSYNEVFLQHVFSTMDVFSKYSNVLAFFAGNEVVNRPNTTRAATYVKASIRDMKAYQKARKLRAIPIGYSATDVTENRLLIAQYMNSGAKEERVDFHAFNDYTWCGEASSFEISGYDQKVKDYIGYGIPVFLSEFGCNKNPPRTFPEIAAIYDEKMTGVFSGGLVYEWSQEPNNFGLVQVSGDLKNIKPLIDYENLKDRYKKVPNPSGDGGATTTDGNPTQCPSKQSGIWEADCKLPAMPQKAETYLTGGAGQALGLKGPTNQWAGVDPPAGSVTESNNSPASSKSPNAASMSIPSLNLMAAASVVSMIFAGLASGVTLFLYWDWVDESSQGHMLPITLQPNVQVTTPDGKTAPIVNRFYTYNFKNNERSLLPGSRVGSEIVDRPVLADAKVVKALPNRTDDLYTALGASKTFADFRREIKNIHNDIHTLIAGFMTNPRVAAFDPIFWLHHNVDRMFAMWQAANPTLEIQPSVDKPSISYQGQVQGGTIGMQSRFLPFKHPDGSWWNSQDITSVRSIWNYGYGYPEVPCGRRSDTNEQLDKLTTAKINMLFKDRVAITKRAENQTVVQWKDNIVIDQAEIMGSFQIIVLGKDPGDYISTWNCLRISSVLSLYLGPR</sequence>
<dbReference type="GO" id="GO:0042124">
    <property type="term" value="F:1,3-beta-glucanosyltransferase activity"/>
    <property type="evidence" value="ECO:0007669"/>
    <property type="project" value="TreeGrafter"/>
</dbReference>
<comment type="function">
    <text evidence="9">Splits internally a 1,3-beta-glucan molecule and transfers the newly generated reducing end (the donor) to the non-reducing end of another 1,3-beta-glucan molecule (the acceptor) forming a 1,3-beta linkage, resulting in the elongation of 1,3-beta-glucan chains in the cell wall.</text>
</comment>
<evidence type="ECO:0000256" key="9">
    <source>
        <dbReference type="RuleBase" id="RU361209"/>
    </source>
</evidence>
<feature type="signal peptide" evidence="9">
    <location>
        <begin position="1"/>
        <end position="18"/>
    </location>
</feature>
<dbReference type="InterPro" id="IPR002227">
    <property type="entry name" value="Tyrosinase_Cu-bd"/>
</dbReference>
<evidence type="ECO:0000256" key="5">
    <source>
        <dbReference type="ARBA" id="ARBA00022729"/>
    </source>
</evidence>
<dbReference type="GO" id="GO:0031505">
    <property type="term" value="P:fungal-type cell wall organization"/>
    <property type="evidence" value="ECO:0007669"/>
    <property type="project" value="TreeGrafter"/>
</dbReference>
<evidence type="ECO:0000259" key="11">
    <source>
        <dbReference type="Pfam" id="PF00264"/>
    </source>
</evidence>
<evidence type="ECO:0000256" key="8">
    <source>
        <dbReference type="ARBA" id="ARBA00023288"/>
    </source>
</evidence>
<reference evidence="13" key="2">
    <citation type="submission" date="2013-04" db="EMBL/GenBank/DDBJ databases">
        <title>Genomic mechanisms accounting for the adaptation to parasitism in nematode-trapping fungi.</title>
        <authorList>
            <person name="Ahren D.G."/>
        </authorList>
    </citation>
    <scope>NUCLEOTIDE SEQUENCE [LARGE SCALE GENOMIC DNA]</scope>
    <source>
        <strain evidence="13">CBS 200.50</strain>
    </source>
</reference>
<feature type="compositionally biased region" description="Low complexity" evidence="10">
    <location>
        <begin position="395"/>
        <end position="408"/>
    </location>
</feature>
<keyword evidence="4 9" id="KW-0808">Transferase</keyword>
<dbReference type="PANTHER" id="PTHR31468:SF5">
    <property type="entry name" value="1,3-BETA-GLUCANOSYLTRANSFERASE GAS5"/>
    <property type="match status" value="1"/>
</dbReference>
<organism evidence="12 13">
    <name type="scientific">Dactylellina haptotyla (strain CBS 200.50)</name>
    <name type="common">Nematode-trapping fungus</name>
    <name type="synonym">Monacrosporium haptotylum</name>
    <dbReference type="NCBI Taxonomy" id="1284197"/>
    <lineage>
        <taxon>Eukaryota</taxon>
        <taxon>Fungi</taxon>
        <taxon>Dikarya</taxon>
        <taxon>Ascomycota</taxon>
        <taxon>Pezizomycotina</taxon>
        <taxon>Orbiliomycetes</taxon>
        <taxon>Orbiliales</taxon>
        <taxon>Orbiliaceae</taxon>
        <taxon>Dactylellina</taxon>
    </lineage>
</organism>
<dbReference type="InterPro" id="IPR008922">
    <property type="entry name" value="Di-copper_centre_dom_sf"/>
</dbReference>
<comment type="similarity">
    <text evidence="2 9">Belongs to the glycosyl hydrolase 72 family.</text>
</comment>
<dbReference type="EC" id="2.4.1.-" evidence="9"/>
<dbReference type="Gene3D" id="1.10.1280.10">
    <property type="entry name" value="Di-copper center containing domain from catechol oxidase"/>
    <property type="match status" value="1"/>
</dbReference>
<dbReference type="PANTHER" id="PTHR31468">
    <property type="entry name" value="1,3-BETA-GLUCANOSYLTRANSFERASE GAS1"/>
    <property type="match status" value="1"/>
</dbReference>
<proteinExistence type="inferred from homology"/>
<dbReference type="Proteomes" id="UP000015100">
    <property type="component" value="Unassembled WGS sequence"/>
</dbReference>
<comment type="subcellular location">
    <subcellularLocation>
        <location evidence="1 9">Cell membrane</location>
        <topology evidence="1 9">Lipid-anchor</topology>
        <topology evidence="1 9">GPI-anchor</topology>
    </subcellularLocation>
</comment>
<dbReference type="GO" id="GO:0005886">
    <property type="term" value="C:plasma membrane"/>
    <property type="evidence" value="ECO:0007669"/>
    <property type="project" value="UniProtKB-SubCell"/>
</dbReference>
<protein>
    <recommendedName>
        <fullName evidence="9">1,3-beta-glucanosyltransferase</fullName>
        <ecNumber evidence="9">2.4.1.-</ecNumber>
    </recommendedName>
</protein>
<dbReference type="SUPFAM" id="SSF51445">
    <property type="entry name" value="(Trans)glycosidases"/>
    <property type="match status" value="1"/>
</dbReference>
<accession>S8AC60</accession>
<reference evidence="12 13" key="1">
    <citation type="journal article" date="2013" name="PLoS Genet.">
        <title>Genomic mechanisms accounting for the adaptation to parasitism in nematode-trapping fungi.</title>
        <authorList>
            <person name="Meerupati T."/>
            <person name="Andersson K.M."/>
            <person name="Friman E."/>
            <person name="Kumar D."/>
            <person name="Tunlid A."/>
            <person name="Ahren D."/>
        </authorList>
    </citation>
    <scope>NUCLEOTIDE SEQUENCE [LARGE SCALE GENOMIC DNA]</scope>
    <source>
        <strain evidence="12 13">CBS 200.50</strain>
    </source>
</reference>
<dbReference type="GO" id="GO:0098552">
    <property type="term" value="C:side of membrane"/>
    <property type="evidence" value="ECO:0007669"/>
    <property type="project" value="UniProtKB-KW"/>
</dbReference>
<feature type="domain" description="Tyrosinase copper-binding" evidence="11">
    <location>
        <begin position="440"/>
        <end position="580"/>
    </location>
</feature>
<evidence type="ECO:0000256" key="7">
    <source>
        <dbReference type="ARBA" id="ARBA00023180"/>
    </source>
</evidence>
<dbReference type="STRING" id="1284197.S8AC60"/>
<evidence type="ECO:0000256" key="10">
    <source>
        <dbReference type="SAM" id="MobiDB-lite"/>
    </source>
</evidence>
<feature type="compositionally biased region" description="Polar residues" evidence="10">
    <location>
        <begin position="330"/>
        <end position="344"/>
    </location>
</feature>
<dbReference type="SUPFAM" id="SSF48056">
    <property type="entry name" value="Di-copper centre-containing domain"/>
    <property type="match status" value="1"/>
</dbReference>
<evidence type="ECO:0000256" key="2">
    <source>
        <dbReference type="ARBA" id="ARBA00007528"/>
    </source>
</evidence>
<feature type="chain" id="PRO_5005146674" description="1,3-beta-glucanosyltransferase" evidence="9">
    <location>
        <begin position="19"/>
        <end position="734"/>
    </location>
</feature>
<dbReference type="Pfam" id="PF03198">
    <property type="entry name" value="Glyco_hydro_72"/>
    <property type="match status" value="1"/>
</dbReference>
<name>S8AC60_DACHA</name>
<dbReference type="InterPro" id="IPR017853">
    <property type="entry name" value="GH"/>
</dbReference>